<feature type="domain" description="DUF5716" evidence="1">
    <location>
        <begin position="108"/>
        <end position="406"/>
    </location>
</feature>
<dbReference type="RefSeq" id="WP_308451056.1">
    <property type="nucleotide sequence ID" value="NZ_JAJEPU010000013.1"/>
</dbReference>
<reference evidence="2" key="1">
    <citation type="submission" date="2021-10" db="EMBL/GenBank/DDBJ databases">
        <title>Anaerobic single-cell dispensing facilitates the cultivation of human gut bacteria.</title>
        <authorList>
            <person name="Afrizal A."/>
        </authorList>
    </citation>
    <scope>NUCLEOTIDE SEQUENCE</scope>
    <source>
        <strain evidence="2">CLA-AA-H274</strain>
    </source>
</reference>
<name>A0AAE3APS2_9FIRM</name>
<dbReference type="Gene3D" id="3.30.420.40">
    <property type="match status" value="1"/>
</dbReference>
<sequence>MDGLIVGIDLCDEYTQVSCADEEKIWSLPSVICKNRTADSWYVGEDAYTHTLNGDGVILDKLVSRALKGESSTVGDVRYTGKEILGHFLEEILKMIRAETKKETVDRIVVAVRRYDSKMLEILESCADRLGIPAERIDMISHAESFLYYMVSQKREIWMGTTGMFDLSDEGFRYYEMKVQKTTNQTIVMADYEELEESFRLDILATASGKRLADKIVCSCGERMMQKKAYSAIFLAGKGFLKRDWAPEFMNMVCMKRRVYMETALFARGASYCAKDMNQEKTLFPYTMICEGRLKTTISMNVIRKGQETSIVLASAGDRWHSRIASVDVIPDHQNTVDLVVTPQDVTNRKTVSIFLEGFPKREERTTKVRVQISFPDEQTMEVILKDQGLGELFPSSGVQIRQEVMI</sequence>
<dbReference type="AlphaFoldDB" id="A0AAE3APS2"/>
<gene>
    <name evidence="2" type="ORF">LKD32_05870</name>
</gene>
<evidence type="ECO:0000313" key="2">
    <source>
        <dbReference type="EMBL" id="MCC2164410.1"/>
    </source>
</evidence>
<dbReference type="InterPro" id="IPR043770">
    <property type="entry name" value="DUF5716_C"/>
</dbReference>
<evidence type="ECO:0000313" key="3">
    <source>
        <dbReference type="Proteomes" id="UP001198962"/>
    </source>
</evidence>
<evidence type="ECO:0000259" key="1">
    <source>
        <dbReference type="Pfam" id="PF18980"/>
    </source>
</evidence>
<dbReference type="EMBL" id="JAJEPU010000013">
    <property type="protein sequence ID" value="MCC2164410.1"/>
    <property type="molecule type" value="Genomic_DNA"/>
</dbReference>
<dbReference type="Pfam" id="PF18980">
    <property type="entry name" value="DUF5716_C"/>
    <property type="match status" value="1"/>
</dbReference>
<proteinExistence type="predicted"/>
<protein>
    <submittedName>
        <fullName evidence="2">DUF5716 family protein</fullName>
    </submittedName>
</protein>
<accession>A0AAE3APS2</accession>
<keyword evidence="3" id="KW-1185">Reference proteome</keyword>
<comment type="caution">
    <text evidence="2">The sequence shown here is derived from an EMBL/GenBank/DDBJ whole genome shotgun (WGS) entry which is preliminary data.</text>
</comment>
<dbReference type="Proteomes" id="UP001198962">
    <property type="component" value="Unassembled WGS sequence"/>
</dbReference>
<organism evidence="2 3">
    <name type="scientific">Brotaphodocola catenula</name>
    <dbReference type="NCBI Taxonomy" id="2885361"/>
    <lineage>
        <taxon>Bacteria</taxon>
        <taxon>Bacillati</taxon>
        <taxon>Bacillota</taxon>
        <taxon>Clostridia</taxon>
        <taxon>Lachnospirales</taxon>
        <taxon>Lachnospiraceae</taxon>
        <taxon>Brotaphodocola</taxon>
    </lineage>
</organism>